<protein>
    <recommendedName>
        <fullName evidence="3">CN hydrolase domain-containing protein</fullName>
    </recommendedName>
</protein>
<keyword evidence="1" id="KW-0378">Hydrolase</keyword>
<dbReference type="GO" id="GO:0016787">
    <property type="term" value="F:hydrolase activity"/>
    <property type="evidence" value="ECO:0007669"/>
    <property type="project" value="UniProtKB-KW"/>
</dbReference>
<dbReference type="Gene3D" id="3.60.110.10">
    <property type="entry name" value="Carbon-nitrogen hydrolase"/>
    <property type="match status" value="1"/>
</dbReference>
<dbReference type="PANTHER" id="PTHR43674">
    <property type="entry name" value="NITRILASE C965.09-RELATED"/>
    <property type="match status" value="1"/>
</dbReference>
<evidence type="ECO:0000256" key="1">
    <source>
        <dbReference type="ARBA" id="ARBA00022801"/>
    </source>
</evidence>
<dbReference type="PANTHER" id="PTHR43674:SF14">
    <property type="entry name" value="ALIPHATIC AMIDASE"/>
    <property type="match status" value="1"/>
</dbReference>
<name>A0ABD3NNF7_9STRA</name>
<dbReference type="SUPFAM" id="SSF56317">
    <property type="entry name" value="Carbon-nitrogen hydrolase"/>
    <property type="match status" value="1"/>
</dbReference>
<organism evidence="4 5">
    <name type="scientific">Cyclotella cryptica</name>
    <dbReference type="NCBI Taxonomy" id="29204"/>
    <lineage>
        <taxon>Eukaryota</taxon>
        <taxon>Sar</taxon>
        <taxon>Stramenopiles</taxon>
        <taxon>Ochrophyta</taxon>
        <taxon>Bacillariophyta</taxon>
        <taxon>Coscinodiscophyceae</taxon>
        <taxon>Thalassiosirophycidae</taxon>
        <taxon>Stephanodiscales</taxon>
        <taxon>Stephanodiscaceae</taxon>
        <taxon>Cyclotella</taxon>
    </lineage>
</organism>
<dbReference type="Proteomes" id="UP001516023">
    <property type="component" value="Unassembled WGS sequence"/>
</dbReference>
<sequence>MSRHGDISSSPDTVGKNQTRPSRNGPHCLPEYSTMGIMYDRDEMFDTACDIPGPLTDMFAEACREAKGEIVQKYRKLLPWTPIEGWTPGNLGTIVTDGPKGMKISMIICDDGNYPEIWRDCAMKGAELIIRPQGYMYPAKEQQVQVSKTMAWCNQVYVAVANASGFDGVYTYFGHSAIVGCDGRTLGECGTEDNGIQYAQLSISGIRDARANDQSQNQLFKLTHRGYTGVYANGDGDKGIAECPFDWYKTWVTNPKLAQEMAENVTRKTIGVKCCPVAGIPPPSEEEEELLEMTREIDLS</sequence>
<comment type="caution">
    <text evidence="4">The sequence shown here is derived from an EMBL/GenBank/DDBJ whole genome shotgun (WGS) entry which is preliminary data.</text>
</comment>
<feature type="compositionally biased region" description="Polar residues" evidence="2">
    <location>
        <begin position="7"/>
        <end position="22"/>
    </location>
</feature>
<evidence type="ECO:0000259" key="3">
    <source>
        <dbReference type="PROSITE" id="PS50263"/>
    </source>
</evidence>
<reference evidence="4 5" key="1">
    <citation type="journal article" date="2020" name="G3 (Bethesda)">
        <title>Improved Reference Genome for Cyclotella cryptica CCMP332, a Model for Cell Wall Morphogenesis, Salinity Adaptation, and Lipid Production in Diatoms (Bacillariophyta).</title>
        <authorList>
            <person name="Roberts W.R."/>
            <person name="Downey K.M."/>
            <person name="Ruck E.C."/>
            <person name="Traller J.C."/>
            <person name="Alverson A.J."/>
        </authorList>
    </citation>
    <scope>NUCLEOTIDE SEQUENCE [LARGE SCALE GENOMIC DNA]</scope>
    <source>
        <strain evidence="4 5">CCMP332</strain>
    </source>
</reference>
<dbReference type="AlphaFoldDB" id="A0ABD3NNF7"/>
<dbReference type="InterPro" id="IPR036526">
    <property type="entry name" value="C-N_Hydrolase_sf"/>
</dbReference>
<evidence type="ECO:0000256" key="2">
    <source>
        <dbReference type="SAM" id="MobiDB-lite"/>
    </source>
</evidence>
<feature type="domain" description="CN hydrolase" evidence="3">
    <location>
        <begin position="1"/>
        <end position="203"/>
    </location>
</feature>
<dbReference type="EMBL" id="JABMIG020000499">
    <property type="protein sequence ID" value="KAL3776286.1"/>
    <property type="molecule type" value="Genomic_DNA"/>
</dbReference>
<dbReference type="PROSITE" id="PS50263">
    <property type="entry name" value="CN_HYDROLASE"/>
    <property type="match status" value="1"/>
</dbReference>
<feature type="region of interest" description="Disordered" evidence="2">
    <location>
        <begin position="1"/>
        <end position="29"/>
    </location>
</feature>
<proteinExistence type="predicted"/>
<keyword evidence="5" id="KW-1185">Reference proteome</keyword>
<accession>A0ABD3NNF7</accession>
<dbReference type="Pfam" id="PF00795">
    <property type="entry name" value="CN_hydrolase"/>
    <property type="match status" value="1"/>
</dbReference>
<gene>
    <name evidence="4" type="ORF">HJC23_000540</name>
</gene>
<evidence type="ECO:0000313" key="5">
    <source>
        <dbReference type="Proteomes" id="UP001516023"/>
    </source>
</evidence>
<evidence type="ECO:0000313" key="4">
    <source>
        <dbReference type="EMBL" id="KAL3776286.1"/>
    </source>
</evidence>
<dbReference type="InterPro" id="IPR050345">
    <property type="entry name" value="Aliph_Amidase/BUP"/>
</dbReference>
<dbReference type="InterPro" id="IPR003010">
    <property type="entry name" value="C-N_Hydrolase"/>
</dbReference>